<proteinExistence type="predicted"/>
<protein>
    <submittedName>
        <fullName evidence="2">Uncharacterized protein</fullName>
    </submittedName>
</protein>
<evidence type="ECO:0000313" key="3">
    <source>
        <dbReference type="Proteomes" id="UP001305647"/>
    </source>
</evidence>
<evidence type="ECO:0000256" key="1">
    <source>
        <dbReference type="SAM" id="MobiDB-lite"/>
    </source>
</evidence>
<keyword evidence="3" id="KW-1185">Reference proteome</keyword>
<gene>
    <name evidence="2" type="ORF">N658DRAFT_127006</name>
</gene>
<comment type="caution">
    <text evidence="2">The sequence shown here is derived from an EMBL/GenBank/DDBJ whole genome shotgun (WGS) entry which is preliminary data.</text>
</comment>
<dbReference type="AlphaFoldDB" id="A0AAN6Q9Z6"/>
<name>A0AAN6Q9Z6_9PEZI</name>
<feature type="region of interest" description="Disordered" evidence="1">
    <location>
        <begin position="64"/>
        <end position="102"/>
    </location>
</feature>
<reference evidence="2" key="2">
    <citation type="submission" date="2023-05" db="EMBL/GenBank/DDBJ databases">
        <authorList>
            <consortium name="Lawrence Berkeley National Laboratory"/>
            <person name="Steindorff A."/>
            <person name="Hensen N."/>
            <person name="Bonometti L."/>
            <person name="Westerberg I."/>
            <person name="Brannstrom I.O."/>
            <person name="Guillou S."/>
            <person name="Cros-Aarteil S."/>
            <person name="Calhoun S."/>
            <person name="Haridas S."/>
            <person name="Kuo A."/>
            <person name="Mondo S."/>
            <person name="Pangilinan J."/>
            <person name="Riley R."/>
            <person name="Labutti K."/>
            <person name="Andreopoulos B."/>
            <person name="Lipzen A."/>
            <person name="Chen C."/>
            <person name="Yanf M."/>
            <person name="Daum C."/>
            <person name="Ng V."/>
            <person name="Clum A."/>
            <person name="Ohm R."/>
            <person name="Martin F."/>
            <person name="Silar P."/>
            <person name="Natvig D."/>
            <person name="Lalanne C."/>
            <person name="Gautier V."/>
            <person name="Ament-Velasquez S.L."/>
            <person name="Kruys A."/>
            <person name="Hutchinson M.I."/>
            <person name="Powell A.J."/>
            <person name="Barry K."/>
            <person name="Miller A.N."/>
            <person name="Grigoriev I.V."/>
            <person name="Debuchy R."/>
            <person name="Gladieux P."/>
            <person name="Thoren M.H."/>
            <person name="Johannesson H."/>
        </authorList>
    </citation>
    <scope>NUCLEOTIDE SEQUENCE</scope>
    <source>
        <strain evidence="2">CBS 757.83</strain>
    </source>
</reference>
<dbReference type="EMBL" id="MU863625">
    <property type="protein sequence ID" value="KAK4105651.1"/>
    <property type="molecule type" value="Genomic_DNA"/>
</dbReference>
<organism evidence="2 3">
    <name type="scientific">Parathielavia hyrcaniae</name>
    <dbReference type="NCBI Taxonomy" id="113614"/>
    <lineage>
        <taxon>Eukaryota</taxon>
        <taxon>Fungi</taxon>
        <taxon>Dikarya</taxon>
        <taxon>Ascomycota</taxon>
        <taxon>Pezizomycotina</taxon>
        <taxon>Sordariomycetes</taxon>
        <taxon>Sordariomycetidae</taxon>
        <taxon>Sordariales</taxon>
        <taxon>Chaetomiaceae</taxon>
        <taxon>Parathielavia</taxon>
    </lineage>
</organism>
<reference evidence="2" key="1">
    <citation type="journal article" date="2023" name="Mol. Phylogenet. Evol.">
        <title>Genome-scale phylogeny and comparative genomics of the fungal order Sordariales.</title>
        <authorList>
            <person name="Hensen N."/>
            <person name="Bonometti L."/>
            <person name="Westerberg I."/>
            <person name="Brannstrom I.O."/>
            <person name="Guillou S."/>
            <person name="Cros-Aarteil S."/>
            <person name="Calhoun S."/>
            <person name="Haridas S."/>
            <person name="Kuo A."/>
            <person name="Mondo S."/>
            <person name="Pangilinan J."/>
            <person name="Riley R."/>
            <person name="LaButti K."/>
            <person name="Andreopoulos B."/>
            <person name="Lipzen A."/>
            <person name="Chen C."/>
            <person name="Yan M."/>
            <person name="Daum C."/>
            <person name="Ng V."/>
            <person name="Clum A."/>
            <person name="Steindorff A."/>
            <person name="Ohm R.A."/>
            <person name="Martin F."/>
            <person name="Silar P."/>
            <person name="Natvig D.O."/>
            <person name="Lalanne C."/>
            <person name="Gautier V."/>
            <person name="Ament-Velasquez S.L."/>
            <person name="Kruys A."/>
            <person name="Hutchinson M.I."/>
            <person name="Powell A.J."/>
            <person name="Barry K."/>
            <person name="Miller A.N."/>
            <person name="Grigoriev I.V."/>
            <person name="Debuchy R."/>
            <person name="Gladieux P."/>
            <person name="Hiltunen Thoren M."/>
            <person name="Johannesson H."/>
        </authorList>
    </citation>
    <scope>NUCLEOTIDE SEQUENCE</scope>
    <source>
        <strain evidence="2">CBS 757.83</strain>
    </source>
</reference>
<feature type="compositionally biased region" description="Basic and acidic residues" evidence="1">
    <location>
        <begin position="82"/>
        <end position="95"/>
    </location>
</feature>
<evidence type="ECO:0000313" key="2">
    <source>
        <dbReference type="EMBL" id="KAK4105651.1"/>
    </source>
</evidence>
<accession>A0AAN6Q9Z6</accession>
<sequence>MIEFMFRRRRIHSRFNLFGFQLTNSKQELLPLVAQSTTSTPCHPTFAAAYCTVGCLQSKGQRWLTRSERQPPDIWQKQQQQKKREQGEKMEEQETKKHRTQPPTYHLTGRVVVAASLDVSTSTVSSEASTVTTTTLVSVCSPVTVTAGRSVVVKGTVSRIVMDRTLATQSSPVLLEETAGVSEEWAVKVTVLGSRVSVVTWSVIVTVVVRGAAAVEDVEQLSSGMVITDVVDAHSLLDVKERGVPVDDTVTVMVVLTGSSGEVLLTAASLFERL</sequence>
<dbReference type="Proteomes" id="UP001305647">
    <property type="component" value="Unassembled WGS sequence"/>
</dbReference>